<reference evidence="6 7" key="1">
    <citation type="submission" date="2020-08" db="EMBL/GenBank/DDBJ databases">
        <title>Genomic Encyclopedia of Type Strains, Phase IV (KMG-IV): sequencing the most valuable type-strain genomes for metagenomic binning, comparative biology and taxonomic classification.</title>
        <authorList>
            <person name="Goeker M."/>
        </authorList>
    </citation>
    <scope>NUCLEOTIDE SEQUENCE [LARGE SCALE GENOMIC DNA]</scope>
    <source>
        <strain evidence="6 7">DSM 12706</strain>
    </source>
</reference>
<keyword evidence="2" id="KW-0238">DNA-binding</keyword>
<dbReference type="SUPFAM" id="SSF46785">
    <property type="entry name" value="Winged helix' DNA-binding domain"/>
    <property type="match status" value="1"/>
</dbReference>
<dbReference type="PROSITE" id="PS50956">
    <property type="entry name" value="HTH_ASNC_2"/>
    <property type="match status" value="1"/>
</dbReference>
<dbReference type="Gene3D" id="1.10.10.10">
    <property type="entry name" value="Winged helix-like DNA-binding domain superfamily/Winged helix DNA-binding domain"/>
    <property type="match status" value="1"/>
</dbReference>
<dbReference type="PANTHER" id="PTHR30154">
    <property type="entry name" value="LEUCINE-RESPONSIVE REGULATORY PROTEIN"/>
    <property type="match status" value="1"/>
</dbReference>
<evidence type="ECO:0000256" key="3">
    <source>
        <dbReference type="ARBA" id="ARBA00023163"/>
    </source>
</evidence>
<dbReference type="InterPro" id="IPR011991">
    <property type="entry name" value="ArsR-like_HTH"/>
</dbReference>
<dbReference type="PROSITE" id="PS00519">
    <property type="entry name" value="HTH_ASNC_1"/>
    <property type="match status" value="1"/>
</dbReference>
<comment type="caution">
    <text evidence="6">The sequence shown here is derived from an EMBL/GenBank/DDBJ whole genome shotgun (WGS) entry which is preliminary data.</text>
</comment>
<dbReference type="SUPFAM" id="SSF54909">
    <property type="entry name" value="Dimeric alpha+beta barrel"/>
    <property type="match status" value="1"/>
</dbReference>
<sequence>MLDELDRKILATLQVDSSLSMQEVAERVGLSSTPCWRRIQKLENSGYIKRRVALLDAEKLNLGVSVFIAVRTNQHSAEWVQRFRKIVVSFPEVVDFYRLSGDVDYLIRAVVSDIRAYDDLYQRLIAKIDLQDVSSMFTMEQIKSTTELPLFNAPAKRGRNDAPAERSLALAP</sequence>
<dbReference type="InterPro" id="IPR019887">
    <property type="entry name" value="Tscrpt_reg_AsnC/Lrp_C"/>
</dbReference>
<dbReference type="PANTHER" id="PTHR30154:SF17">
    <property type="entry name" value="DNA-BINDING TRANSCRIPTIONAL ACTIVATOR DECR"/>
    <property type="match status" value="1"/>
</dbReference>
<dbReference type="InterPro" id="IPR019888">
    <property type="entry name" value="Tscrpt_reg_AsnC-like"/>
</dbReference>
<evidence type="ECO:0000313" key="6">
    <source>
        <dbReference type="EMBL" id="MBB5048116.1"/>
    </source>
</evidence>
<dbReference type="GO" id="GO:0043200">
    <property type="term" value="P:response to amino acid"/>
    <property type="evidence" value="ECO:0007669"/>
    <property type="project" value="TreeGrafter"/>
</dbReference>
<evidence type="ECO:0000259" key="5">
    <source>
        <dbReference type="PROSITE" id="PS50956"/>
    </source>
</evidence>
<dbReference type="PRINTS" id="PR00033">
    <property type="entry name" value="HTHASNC"/>
</dbReference>
<feature type="domain" description="HTH asnC-type" evidence="5">
    <location>
        <begin position="2"/>
        <end position="63"/>
    </location>
</feature>
<organism evidence="6 7">
    <name type="scientific">Rhodopseudomonas rhenobacensis</name>
    <dbReference type="NCBI Taxonomy" id="87461"/>
    <lineage>
        <taxon>Bacteria</taxon>
        <taxon>Pseudomonadati</taxon>
        <taxon>Pseudomonadota</taxon>
        <taxon>Alphaproteobacteria</taxon>
        <taxon>Hyphomicrobiales</taxon>
        <taxon>Nitrobacteraceae</taxon>
        <taxon>Rhodopseudomonas</taxon>
    </lineage>
</organism>
<evidence type="ECO:0000313" key="7">
    <source>
        <dbReference type="Proteomes" id="UP000542353"/>
    </source>
</evidence>
<dbReference type="InterPro" id="IPR000485">
    <property type="entry name" value="AsnC-type_HTH_dom"/>
</dbReference>
<keyword evidence="1" id="KW-0805">Transcription regulation</keyword>
<dbReference type="EMBL" id="JACHIH010000017">
    <property type="protein sequence ID" value="MBB5048116.1"/>
    <property type="molecule type" value="Genomic_DNA"/>
</dbReference>
<dbReference type="SMART" id="SM00344">
    <property type="entry name" value="HTH_ASNC"/>
    <property type="match status" value="1"/>
</dbReference>
<dbReference type="InterPro" id="IPR036388">
    <property type="entry name" value="WH-like_DNA-bd_sf"/>
</dbReference>
<dbReference type="RefSeq" id="WP_184258533.1">
    <property type="nucleotide sequence ID" value="NZ_JACHIH010000017.1"/>
</dbReference>
<dbReference type="InterPro" id="IPR011008">
    <property type="entry name" value="Dimeric_a/b-barrel"/>
</dbReference>
<dbReference type="GO" id="GO:0006355">
    <property type="term" value="P:regulation of DNA-templated transcription"/>
    <property type="evidence" value="ECO:0007669"/>
    <property type="project" value="UniProtKB-ARBA"/>
</dbReference>
<proteinExistence type="predicted"/>
<dbReference type="CDD" id="cd00090">
    <property type="entry name" value="HTH_ARSR"/>
    <property type="match status" value="1"/>
</dbReference>
<evidence type="ECO:0000256" key="4">
    <source>
        <dbReference type="SAM" id="MobiDB-lite"/>
    </source>
</evidence>
<name>A0A7W7Z500_9BRAD</name>
<dbReference type="Pfam" id="PF13412">
    <property type="entry name" value="HTH_24"/>
    <property type="match status" value="1"/>
</dbReference>
<gene>
    <name evidence="6" type="ORF">HNR60_002877</name>
</gene>
<dbReference type="Gene3D" id="3.30.70.920">
    <property type="match status" value="1"/>
</dbReference>
<dbReference type="InterPro" id="IPR019885">
    <property type="entry name" value="Tscrpt_reg_HTH_AsnC-type_CS"/>
</dbReference>
<dbReference type="InterPro" id="IPR036390">
    <property type="entry name" value="WH_DNA-bd_sf"/>
</dbReference>
<evidence type="ECO:0000256" key="1">
    <source>
        <dbReference type="ARBA" id="ARBA00023015"/>
    </source>
</evidence>
<dbReference type="GO" id="GO:0005829">
    <property type="term" value="C:cytosol"/>
    <property type="evidence" value="ECO:0007669"/>
    <property type="project" value="TreeGrafter"/>
</dbReference>
<evidence type="ECO:0000256" key="2">
    <source>
        <dbReference type="ARBA" id="ARBA00023125"/>
    </source>
</evidence>
<dbReference type="Pfam" id="PF01037">
    <property type="entry name" value="AsnC_trans_reg"/>
    <property type="match status" value="1"/>
</dbReference>
<feature type="region of interest" description="Disordered" evidence="4">
    <location>
        <begin position="153"/>
        <end position="172"/>
    </location>
</feature>
<protein>
    <submittedName>
        <fullName evidence="6">Lrp/AsnC family transcriptional regulator</fullName>
    </submittedName>
</protein>
<keyword evidence="3" id="KW-0804">Transcription</keyword>
<accession>A0A7W7Z500</accession>
<dbReference type="AlphaFoldDB" id="A0A7W7Z500"/>
<keyword evidence="7" id="KW-1185">Reference proteome</keyword>
<dbReference type="GO" id="GO:0043565">
    <property type="term" value="F:sequence-specific DNA binding"/>
    <property type="evidence" value="ECO:0007669"/>
    <property type="project" value="InterPro"/>
</dbReference>
<dbReference type="Proteomes" id="UP000542353">
    <property type="component" value="Unassembled WGS sequence"/>
</dbReference>